<keyword evidence="3" id="KW-0106">Calcium</keyword>
<keyword evidence="6" id="KW-1185">Reference proteome</keyword>
<evidence type="ECO:0000313" key="5">
    <source>
        <dbReference type="EMBL" id="MFH6983523.1"/>
    </source>
</evidence>
<dbReference type="InterPro" id="IPR013320">
    <property type="entry name" value="ConA-like_dom_sf"/>
</dbReference>
<evidence type="ECO:0000256" key="1">
    <source>
        <dbReference type="ARBA" id="ARBA00022729"/>
    </source>
</evidence>
<evidence type="ECO:0000259" key="4">
    <source>
        <dbReference type="SMART" id="SM00237"/>
    </source>
</evidence>
<dbReference type="NCBIfam" id="TIGR04183">
    <property type="entry name" value="Por_Secre_tail"/>
    <property type="match status" value="1"/>
</dbReference>
<dbReference type="SUPFAM" id="SSF49899">
    <property type="entry name" value="Concanavalin A-like lectins/glucanases"/>
    <property type="match status" value="2"/>
</dbReference>
<dbReference type="Gene3D" id="2.60.40.2030">
    <property type="match status" value="3"/>
</dbReference>
<feature type="domain" description="Calx-beta" evidence="4">
    <location>
        <begin position="385"/>
        <end position="490"/>
    </location>
</feature>
<dbReference type="RefSeq" id="WP_395417079.1">
    <property type="nucleotide sequence ID" value="NZ_JBIPKE010000015.1"/>
</dbReference>
<dbReference type="InterPro" id="IPR038081">
    <property type="entry name" value="CalX-like_sf"/>
</dbReference>
<dbReference type="PANTHER" id="PTHR46682">
    <property type="entry name" value="ADHESION G-PROTEIN COUPLED RECEPTOR V1"/>
    <property type="match status" value="1"/>
</dbReference>
<accession>A0ABW7N7D2</accession>
<dbReference type="PANTHER" id="PTHR46682:SF1">
    <property type="entry name" value="ADHESION G-PROTEIN COUPLED RECEPTOR V1"/>
    <property type="match status" value="1"/>
</dbReference>
<feature type="domain" description="Calx-beta" evidence="4">
    <location>
        <begin position="504"/>
        <end position="605"/>
    </location>
</feature>
<protein>
    <submittedName>
        <fullName evidence="5">Calx-beta domain-containing protein</fullName>
    </submittedName>
</protein>
<dbReference type="Pfam" id="PF26628">
    <property type="entry name" value="DUF8202"/>
    <property type="match status" value="2"/>
</dbReference>
<gene>
    <name evidence="5" type="ORF">ACHKAR_08745</name>
</gene>
<dbReference type="Gene3D" id="2.60.120.200">
    <property type="match status" value="2"/>
</dbReference>
<dbReference type="InterPro" id="IPR026444">
    <property type="entry name" value="Secre_tail"/>
</dbReference>
<evidence type="ECO:0000256" key="2">
    <source>
        <dbReference type="ARBA" id="ARBA00022737"/>
    </source>
</evidence>
<dbReference type="InterPro" id="IPR003644">
    <property type="entry name" value="Calx_beta"/>
</dbReference>
<comment type="caution">
    <text evidence="5">The sequence shown here is derived from an EMBL/GenBank/DDBJ whole genome shotgun (WGS) entry which is preliminary data.</text>
</comment>
<reference evidence="5 6" key="1">
    <citation type="journal article" date="2013" name="Int. J. Syst. Evol. Microbiol.">
        <title>Marinoscillum luteum sp. nov., isolated from marine sediment.</title>
        <authorList>
            <person name="Cha I.T."/>
            <person name="Park S.J."/>
            <person name="Kim S.J."/>
            <person name="Kim J.G."/>
            <person name="Jung M.Y."/>
            <person name="Shin K.S."/>
            <person name="Kwon K.K."/>
            <person name="Yang S.H."/>
            <person name="Seo Y.S."/>
            <person name="Rhee S.K."/>
        </authorList>
    </citation>
    <scope>NUCLEOTIDE SEQUENCE [LARGE SCALE GENOMIC DNA]</scope>
    <source>
        <strain evidence="5 6">KCTC 23939</strain>
    </source>
</reference>
<dbReference type="SMART" id="SM00237">
    <property type="entry name" value="Calx_beta"/>
    <property type="match status" value="3"/>
</dbReference>
<dbReference type="Proteomes" id="UP001610063">
    <property type="component" value="Unassembled WGS sequence"/>
</dbReference>
<organism evidence="5 6">
    <name type="scientific">Marinoscillum luteum</name>
    <dbReference type="NCBI Taxonomy" id="861051"/>
    <lineage>
        <taxon>Bacteria</taxon>
        <taxon>Pseudomonadati</taxon>
        <taxon>Bacteroidota</taxon>
        <taxon>Cytophagia</taxon>
        <taxon>Cytophagales</taxon>
        <taxon>Reichenbachiellaceae</taxon>
        <taxon>Marinoscillum</taxon>
    </lineage>
</organism>
<dbReference type="InterPro" id="IPR026919">
    <property type="entry name" value="ADGRV1"/>
</dbReference>
<dbReference type="InterPro" id="IPR058515">
    <property type="entry name" value="DUF8202"/>
</dbReference>
<dbReference type="SUPFAM" id="SSF141072">
    <property type="entry name" value="CalX-like"/>
    <property type="match status" value="3"/>
</dbReference>
<keyword evidence="2" id="KW-0677">Repeat</keyword>
<evidence type="ECO:0000256" key="3">
    <source>
        <dbReference type="ARBA" id="ARBA00022837"/>
    </source>
</evidence>
<proteinExistence type="predicted"/>
<dbReference type="Pfam" id="PF03160">
    <property type="entry name" value="Calx-beta"/>
    <property type="match status" value="2"/>
</dbReference>
<name>A0ABW7N7D2_9BACT</name>
<keyword evidence="1" id="KW-0732">Signal</keyword>
<dbReference type="EMBL" id="JBIPKE010000015">
    <property type="protein sequence ID" value="MFH6983523.1"/>
    <property type="molecule type" value="Genomic_DNA"/>
</dbReference>
<sequence>MGNTTTNRLWLKADGNVYSDAGVTVATDGVAVRQWNDHSGNNNNASQATLGNRPVYATNVINGQPALRFTGNTYIDPGALGIAGTGGFSYVIVFKDTSYTAGGMSDGAGDYLIDRTPATNELAGLKITNTNKYGFQKRTNAGGGLGGPVSATAVNTTNFHVIDYQRQRGTSYQLYLDGSLDASVADADGDLTPPVPRIGRHFNTANNGVKGYISELIIYNTHLNTAQLNIINTYLAAKYSLTIANDKYAYDSNHGHEVAGIGRENASNTHTAAMSGGILRISGASALGDLDYLLFGHDNTDVTSTWTSTETPSDKSGIQRLSREWRLDETGDVGTVDVTVDVATLPSLPVDHTLYALMVDSDGDFSSGASVYELTFSSGTEYTVNALAISDGDHVAIAAIEPLVQHTLSTSSDFEPNDAVVEVELNFITATDRTVDYDTSDGSAAAGSDYTSVTGGTATILSGTSSGSYTISITNDVTVEDSEDFDITLSNPSSGITLGSIVSHTYTIFDDDNSRKIYLDASSSSGAESVTGVSVSISINNIDGVNPTSVDYSVTGGTATGGGTDFTLAAGTVTIAAGGSSGSFNITINDDALYENNETIIITLSNPVNCNLDGVAPLGGTGFIVYTYTINDNDSSPVIQFTTATSSGSEAVSSVNFQIDLDAISGLNSTVSYAVSGTATGSGTDYTLSSGTFTIPAGSASGNLTATVVDDAVLELRETIVITISSPVNASLGTNTVHTYTILDDEFFGYTGPGGVGDASTNKLWLKADTGVFADAGSTMATDGNGVQQWQDLSGNANHANQAAPANQPIYRTNIVNTQPAMNFTGDTYIDAGSPGIAGDGGFTYFVVVEATSYASGSTSDGSGDYIIDRTVDTNELASLKVANTNKYGFQKRDNSGGGLGGPVTTTNINTSAFQMVDYMRNRGSNYQIYLNSTLESTLSDSDGDLTPAATRIGRHQSIASAGLKGYISELAIYNFGLNTAQRIIVDNYLSAKYGITISNDRYAYDTPGTYEHYVAGIGRETISSFHQDAQGPAIVRIYSPSSLDDGDYLLWGHDNADPMYGPRFIAWTDPPAGIDNAMHRTWRVDETGEVGTVSVSFDLTGYEVESGSHLRLLVDSDDGDFENATLYPVSSYTDSIATFENIDFSAGQWFTIGSTDEKTILPIELLSFEGQFITNRVDLKWVTVSEHDNDYFTMERKGRNAEWVILDSIQGAGDSDQLLTYVWSDWQPIDFAYYRLKQTDYDGKFTYSQSIVVMAEYLGLPAFKVYPVPAVNTLTLSGNINGMDGFSVFDPAGRDVTYLIEMLNHEPARIELDVSTLPNGIYFIRSSGAVRRFIKE</sequence>
<feature type="domain" description="Calx-beta" evidence="4">
    <location>
        <begin position="626"/>
        <end position="725"/>
    </location>
</feature>
<evidence type="ECO:0000313" key="6">
    <source>
        <dbReference type="Proteomes" id="UP001610063"/>
    </source>
</evidence>